<organism evidence="1 2">
    <name type="scientific">Mesoterricola silvestris</name>
    <dbReference type="NCBI Taxonomy" id="2927979"/>
    <lineage>
        <taxon>Bacteria</taxon>
        <taxon>Pseudomonadati</taxon>
        <taxon>Acidobacteriota</taxon>
        <taxon>Holophagae</taxon>
        <taxon>Holophagales</taxon>
        <taxon>Holophagaceae</taxon>
        <taxon>Mesoterricola</taxon>
    </lineage>
</organism>
<reference evidence="2" key="1">
    <citation type="journal article" date="2023" name="Int. J. Syst. Evol. Microbiol.">
        <title>Mesoterricola silvestris gen. nov., sp. nov., Mesoterricola sediminis sp. nov., Geothrix oryzae sp. nov., Geothrix edaphica sp. nov., Geothrix rubra sp. nov., and Geothrix limicola sp. nov., six novel members of Acidobacteriota isolated from soils.</title>
        <authorList>
            <person name="Itoh H."/>
            <person name="Sugisawa Y."/>
            <person name="Mise K."/>
            <person name="Xu Z."/>
            <person name="Kuniyasu M."/>
            <person name="Ushijima N."/>
            <person name="Kawano K."/>
            <person name="Kobayashi E."/>
            <person name="Shiratori Y."/>
            <person name="Masuda Y."/>
            <person name="Senoo K."/>
        </authorList>
    </citation>
    <scope>NUCLEOTIDE SEQUENCE [LARGE SCALE GENOMIC DNA]</scope>
    <source>
        <strain evidence="2">W79</strain>
    </source>
</reference>
<protein>
    <submittedName>
        <fullName evidence="1">Uncharacterized protein</fullName>
    </submittedName>
</protein>
<dbReference type="KEGG" id="msil:METEAL_26180"/>
<keyword evidence="2" id="KW-1185">Reference proteome</keyword>
<accession>A0AA48K8Z0</accession>
<sequence>MEDTAFTGQGGATKADGVIQIVTGAGGANPKNYPYPPGHPRYPGQVPPKPYPVHLVWQKTCFSQLDIAGDRVDFKQIAADGTVLDHFLLTK</sequence>
<proteinExistence type="predicted"/>
<evidence type="ECO:0000313" key="2">
    <source>
        <dbReference type="Proteomes" id="UP001238179"/>
    </source>
</evidence>
<gene>
    <name evidence="1" type="ORF">METEAL_26180</name>
</gene>
<evidence type="ECO:0000313" key="1">
    <source>
        <dbReference type="EMBL" id="BDU73444.1"/>
    </source>
</evidence>
<dbReference type="EMBL" id="AP027080">
    <property type="protein sequence ID" value="BDU73444.1"/>
    <property type="molecule type" value="Genomic_DNA"/>
</dbReference>
<dbReference type="Proteomes" id="UP001238179">
    <property type="component" value="Chromosome"/>
</dbReference>
<dbReference type="AlphaFoldDB" id="A0AA48K8Z0"/>
<dbReference type="RefSeq" id="WP_316412113.1">
    <property type="nucleotide sequence ID" value="NZ_AP027080.1"/>
</dbReference>
<name>A0AA48K8Z0_9BACT</name>